<dbReference type="InterPro" id="IPR036291">
    <property type="entry name" value="NAD(P)-bd_dom_sf"/>
</dbReference>
<dbReference type="Gene3D" id="3.40.50.720">
    <property type="entry name" value="NAD(P)-binding Rossmann-like Domain"/>
    <property type="match status" value="1"/>
</dbReference>
<keyword evidence="3" id="KW-1185">Reference proteome</keyword>
<accession>A0A7X0C8B8</accession>
<dbReference type="EMBL" id="JACHJB010000002">
    <property type="protein sequence ID" value="MBB6348554.1"/>
    <property type="molecule type" value="Genomic_DNA"/>
</dbReference>
<organism evidence="2 3">
    <name type="scientific">Nonomuraea muscovyensis</name>
    <dbReference type="NCBI Taxonomy" id="1124761"/>
    <lineage>
        <taxon>Bacteria</taxon>
        <taxon>Bacillati</taxon>
        <taxon>Actinomycetota</taxon>
        <taxon>Actinomycetes</taxon>
        <taxon>Streptosporangiales</taxon>
        <taxon>Streptosporangiaceae</taxon>
        <taxon>Nonomuraea</taxon>
    </lineage>
</organism>
<dbReference type="Pfam" id="PF01370">
    <property type="entry name" value="Epimerase"/>
    <property type="match status" value="2"/>
</dbReference>
<dbReference type="AlphaFoldDB" id="A0A7X0C8B8"/>
<dbReference type="SUPFAM" id="SSF51735">
    <property type="entry name" value="NAD(P)-binding Rossmann-fold domains"/>
    <property type="match status" value="1"/>
</dbReference>
<gene>
    <name evidence="2" type="ORF">FHU36_005099</name>
</gene>
<evidence type="ECO:0000259" key="1">
    <source>
        <dbReference type="Pfam" id="PF01370"/>
    </source>
</evidence>
<feature type="domain" description="NAD-dependent epimerase/dehydratase" evidence="1">
    <location>
        <begin position="155"/>
        <end position="226"/>
    </location>
</feature>
<dbReference type="PANTHER" id="PTHR43245">
    <property type="entry name" value="BIFUNCTIONAL POLYMYXIN RESISTANCE PROTEIN ARNA"/>
    <property type="match status" value="1"/>
</dbReference>
<dbReference type="InterPro" id="IPR050177">
    <property type="entry name" value="Lipid_A_modif_metabolic_enz"/>
</dbReference>
<dbReference type="RefSeq" id="WP_185086283.1">
    <property type="nucleotide sequence ID" value="NZ_JACHJB010000002.1"/>
</dbReference>
<protein>
    <submittedName>
        <fullName evidence="2">Nucleoside-diphosphate-sugar epimerase</fullName>
    </submittedName>
</protein>
<evidence type="ECO:0000313" key="3">
    <source>
        <dbReference type="Proteomes" id="UP000583800"/>
    </source>
</evidence>
<dbReference type="Proteomes" id="UP000583800">
    <property type="component" value="Unassembled WGS sequence"/>
</dbReference>
<proteinExistence type="predicted"/>
<evidence type="ECO:0000313" key="2">
    <source>
        <dbReference type="EMBL" id="MBB6348554.1"/>
    </source>
</evidence>
<comment type="caution">
    <text evidence="2">The sequence shown here is derived from an EMBL/GenBank/DDBJ whole genome shotgun (WGS) entry which is preliminary data.</text>
</comment>
<feature type="domain" description="NAD-dependent epimerase/dehydratase" evidence="1">
    <location>
        <begin position="3"/>
        <end position="72"/>
    </location>
</feature>
<dbReference type="InterPro" id="IPR001509">
    <property type="entry name" value="Epimerase_deHydtase"/>
</dbReference>
<reference evidence="2 3" key="1">
    <citation type="submission" date="2020-08" db="EMBL/GenBank/DDBJ databases">
        <title>Sequencing the genomes of 1000 actinobacteria strains.</title>
        <authorList>
            <person name="Klenk H.-P."/>
        </authorList>
    </citation>
    <scope>NUCLEOTIDE SEQUENCE [LARGE SCALE GENOMIC DNA]</scope>
    <source>
        <strain evidence="2 3">DSM 45913</strain>
    </source>
</reference>
<name>A0A7X0C8B8_9ACTN</name>
<sequence>MRILVLGGTRFIGRRVVEALVARGDEVLVVHRGQSEPEGGPACPHLHANRRHFAAVAGRVRDFAPDAVVDTYALTRRDVEAVLPHLPDAHLLVLSSVDVYQAFEALLTGDRTPVPVPFGEDAPVRRSRHLYRGKGMGLDDYDKLDVEPAYLARGGTALRLAMIYGPHDQQRREEPVLRRVRAGRERIPVGPGTALVTRLHVDDTAAAVLAALDRPAAASGEVFNIGETTSYSMHGWMRLILQAAGHEAELVQVADDVLPADLALTGATVPHVLASSRKAADLLGFRPRDPAAAIADSVRWHLAHPPADAFTDFAEDDRALSSVSR</sequence>